<keyword evidence="4" id="KW-1185">Reference proteome</keyword>
<sequence>MFPTAGAALIRVAAYPSGLTLPAWPDLTTDQPEQWRQWLAAVWALPGFATAVAAATPQLAEQITRTVASAPTTDRRFGRMVDSTVRYLLRWTTRATPFGTFAGVAPVEFGARASVRWGEAHQVVTRPDGTFVAEHTGRAEQDLAALRDVAVVTNSVGYQRGEVWVLPCLRGDGDRRWDIEIRLTRPVRAAIRAARSPVMFGDLAARVAGPLPAATGAAERMLASLVQAGVLLSALRPATTVTDPASHLARHVPMPDPGDRVAVDLRVDASVTLPPAVLHEAARAASTLVAVAAPLPGWAEYHGAFIQRWGPGAAVPLRDVLNVLGFPAGYRGSTRRVPAVFTARDRLLAQLAQQSALNDCTEVILDDELTGRLRGDDDRPPIPHTELRFTLAAATPQDLDRGAFTLTVVSGARHAGVAAGRFLHLLSPAELASFQHVYRNLPTALPGADTVQLSGPPLDARLAAVARTPAVLPVLPVGDFHPDPPWTLADLAVTGDGQRLWLVSRTSGRPVEPLLLNSVLLPDLQQPLMRFLTEIWTAWTAPCSRFDWGHARSLPFLPRLRRGRSIVHPARWTIDRTALPARTLAWSHWRDAWQRYREQHRLPDEVLVGADDVQVRLDLNDNTHLAVLRRHVDRHARTTLTEAPGPAGWIGGRPAELLLTLAHTRPATHPSRPARAVTAQQHRPGQSPWLEARLYGRADDILTDLAHRTGNLPAAGWWFLRYPDPEPHLRLRIPLQDTTFAATAACLAEWAQQLEHKRVLHDYSLRTYRPETRHGTGPTLTAAEAVFAADSRATLQRLTGDRQASTAATMIAIADAFTGDGPRWLAEHVPHHRGPRLEPVQLDLARTPYRDDDLDKALATYRTLAHADNLDLDQVLTDILHLHHARMIGVDPASERHCLRLARAVARTRQATP</sequence>
<feature type="domain" description="Lantibiotic dehydratase N-terminal" evidence="1">
    <location>
        <begin position="46"/>
        <end position="253"/>
    </location>
</feature>
<evidence type="ECO:0000313" key="3">
    <source>
        <dbReference type="EMBL" id="KAB1118881.1"/>
    </source>
</evidence>
<feature type="domain" description="Lantibiotic dehydratase N-terminal" evidence="1">
    <location>
        <begin position="259"/>
        <end position="628"/>
    </location>
</feature>
<dbReference type="NCBIfam" id="TIGR03891">
    <property type="entry name" value="thiopep_ocin"/>
    <property type="match status" value="1"/>
</dbReference>
<dbReference type="Pfam" id="PF14028">
    <property type="entry name" value="Lant_dehydr_C"/>
    <property type="match status" value="1"/>
</dbReference>
<protein>
    <submittedName>
        <fullName evidence="3">Lantibiotic dehydratase</fullName>
    </submittedName>
</protein>
<comment type="caution">
    <text evidence="3">The sequence shown here is derived from an EMBL/GenBank/DDBJ whole genome shotgun (WGS) entry which is preliminary data.</text>
</comment>
<dbReference type="InterPro" id="IPR006827">
    <property type="entry name" value="Lant_deHydtase_N"/>
</dbReference>
<accession>A0ABQ6UPC0</accession>
<reference evidence="3 4" key="1">
    <citation type="submission" date="2019-09" db="EMBL/GenBank/DDBJ databases">
        <title>High taxonomic diversity of Micromonospora strains isolated from Medicago sativa nodules in different geographical locations.</title>
        <authorList>
            <person name="Martinez-Hidalgo P."/>
            <person name="Flores-Felix J.D."/>
            <person name="Velazquez E."/>
            <person name="Brau L."/>
            <person name="Trujillo M.E."/>
            <person name="Martinez-Molina E."/>
        </authorList>
    </citation>
    <scope>NUCLEOTIDE SEQUENCE [LARGE SCALE GENOMIC DNA]</scope>
    <source>
        <strain evidence="3 4">ALFB5</strain>
    </source>
</reference>
<dbReference type="EMBL" id="WAAR01000003">
    <property type="protein sequence ID" value="KAB1118881.1"/>
    <property type="molecule type" value="Genomic_DNA"/>
</dbReference>
<feature type="domain" description="Thiopeptide-type bacteriocin biosynthesis" evidence="2">
    <location>
        <begin position="689"/>
        <end position="904"/>
    </location>
</feature>
<dbReference type="RefSeq" id="WP_064448554.1">
    <property type="nucleotide sequence ID" value="NZ_CBDRIO010000005.1"/>
</dbReference>
<name>A0ABQ6UPC0_9ACTN</name>
<evidence type="ECO:0000259" key="1">
    <source>
        <dbReference type="Pfam" id="PF04738"/>
    </source>
</evidence>
<evidence type="ECO:0000259" key="2">
    <source>
        <dbReference type="Pfam" id="PF14028"/>
    </source>
</evidence>
<proteinExistence type="predicted"/>
<organism evidence="3 4">
    <name type="scientific">Micromonospora aurantiaca</name>
    <name type="common">nom. illeg.</name>
    <dbReference type="NCBI Taxonomy" id="47850"/>
    <lineage>
        <taxon>Bacteria</taxon>
        <taxon>Bacillati</taxon>
        <taxon>Actinomycetota</taxon>
        <taxon>Actinomycetes</taxon>
        <taxon>Micromonosporales</taxon>
        <taxon>Micromonosporaceae</taxon>
        <taxon>Micromonospora</taxon>
    </lineage>
</organism>
<dbReference type="Proteomes" id="UP000471364">
    <property type="component" value="Unassembled WGS sequence"/>
</dbReference>
<gene>
    <name evidence="3" type="ORF">F6X54_01525</name>
</gene>
<dbReference type="Pfam" id="PF04738">
    <property type="entry name" value="Lant_dehydr_N"/>
    <property type="match status" value="2"/>
</dbReference>
<dbReference type="InterPro" id="IPR023809">
    <property type="entry name" value="Thiopep_bacteriocin_synth_dom"/>
</dbReference>
<evidence type="ECO:0000313" key="4">
    <source>
        <dbReference type="Proteomes" id="UP000471364"/>
    </source>
</evidence>